<reference evidence="1 2" key="1">
    <citation type="journal article" date="2018" name="Nat. Biotechnol.">
        <title>A standardized bacterial taxonomy based on genome phylogeny substantially revises the tree of life.</title>
        <authorList>
            <person name="Parks D.H."/>
            <person name="Chuvochina M."/>
            <person name="Waite D.W."/>
            <person name="Rinke C."/>
            <person name="Skarshewski A."/>
            <person name="Chaumeil P.A."/>
            <person name="Hugenholtz P."/>
        </authorList>
    </citation>
    <scope>NUCLEOTIDE SEQUENCE [LARGE SCALE GENOMIC DNA]</scope>
    <source>
        <strain evidence="1">UBA9851</strain>
    </source>
</reference>
<dbReference type="Proteomes" id="UP000260925">
    <property type="component" value="Unassembled WGS sequence"/>
</dbReference>
<name>A0A3B9QWJ6_9CORY</name>
<proteinExistence type="predicted"/>
<protein>
    <submittedName>
        <fullName evidence="1">Uncharacterized protein</fullName>
    </submittedName>
</protein>
<comment type="caution">
    <text evidence="1">The sequence shown here is derived from an EMBL/GenBank/DDBJ whole genome shotgun (WGS) entry which is preliminary data.</text>
</comment>
<accession>A0A3B9QWJ6</accession>
<organism evidence="1 2">
    <name type="scientific">Corynebacterium variabile</name>
    <dbReference type="NCBI Taxonomy" id="1727"/>
    <lineage>
        <taxon>Bacteria</taxon>
        <taxon>Bacillati</taxon>
        <taxon>Actinomycetota</taxon>
        <taxon>Actinomycetes</taxon>
        <taxon>Mycobacteriales</taxon>
        <taxon>Corynebacteriaceae</taxon>
        <taxon>Corynebacterium</taxon>
    </lineage>
</organism>
<gene>
    <name evidence="1" type="ORF">DCL06_11780</name>
</gene>
<feature type="non-terminal residue" evidence="1">
    <location>
        <position position="70"/>
    </location>
</feature>
<sequence length="70" mass="7025">MLDAFLAGAPADSAGGAASLPVECSRVTAPTGSTSRQEVLGALVELVMNGRQVVFLTDPAEGPLWVAALA</sequence>
<dbReference type="EMBL" id="DMDD01000280">
    <property type="protein sequence ID" value="HAF73369.1"/>
    <property type="molecule type" value="Genomic_DNA"/>
</dbReference>
<dbReference type="AlphaFoldDB" id="A0A3B9QWJ6"/>
<evidence type="ECO:0000313" key="2">
    <source>
        <dbReference type="Proteomes" id="UP000260925"/>
    </source>
</evidence>
<evidence type="ECO:0000313" key="1">
    <source>
        <dbReference type="EMBL" id="HAF73369.1"/>
    </source>
</evidence>